<protein>
    <submittedName>
        <fullName evidence="1">Uncharacterized protein</fullName>
    </submittedName>
</protein>
<proteinExistence type="predicted"/>
<gene>
    <name evidence="1" type="ORF">BV25DRAFT_1841424</name>
</gene>
<dbReference type="EMBL" id="MU277242">
    <property type="protein sequence ID" value="KAI0057849.1"/>
    <property type="molecule type" value="Genomic_DNA"/>
</dbReference>
<evidence type="ECO:0000313" key="1">
    <source>
        <dbReference type="EMBL" id="KAI0057849.1"/>
    </source>
</evidence>
<keyword evidence="2" id="KW-1185">Reference proteome</keyword>
<dbReference type="Proteomes" id="UP000814140">
    <property type="component" value="Unassembled WGS sequence"/>
</dbReference>
<name>A0ACB8SMP6_9AGAM</name>
<comment type="caution">
    <text evidence="1">The sequence shown here is derived from an EMBL/GenBank/DDBJ whole genome shotgun (WGS) entry which is preliminary data.</text>
</comment>
<evidence type="ECO:0000313" key="2">
    <source>
        <dbReference type="Proteomes" id="UP000814140"/>
    </source>
</evidence>
<accession>A0ACB8SMP6</accession>
<reference evidence="1" key="1">
    <citation type="submission" date="2021-03" db="EMBL/GenBank/DDBJ databases">
        <authorList>
            <consortium name="DOE Joint Genome Institute"/>
            <person name="Ahrendt S."/>
            <person name="Looney B.P."/>
            <person name="Miyauchi S."/>
            <person name="Morin E."/>
            <person name="Drula E."/>
            <person name="Courty P.E."/>
            <person name="Chicoki N."/>
            <person name="Fauchery L."/>
            <person name="Kohler A."/>
            <person name="Kuo A."/>
            <person name="Labutti K."/>
            <person name="Pangilinan J."/>
            <person name="Lipzen A."/>
            <person name="Riley R."/>
            <person name="Andreopoulos W."/>
            <person name="He G."/>
            <person name="Johnson J."/>
            <person name="Barry K.W."/>
            <person name="Grigoriev I.V."/>
            <person name="Nagy L."/>
            <person name="Hibbett D."/>
            <person name="Henrissat B."/>
            <person name="Matheny P.B."/>
            <person name="Labbe J."/>
            <person name="Martin F."/>
        </authorList>
    </citation>
    <scope>NUCLEOTIDE SEQUENCE</scope>
    <source>
        <strain evidence="1">HHB10654</strain>
    </source>
</reference>
<reference evidence="1" key="2">
    <citation type="journal article" date="2022" name="New Phytol.">
        <title>Evolutionary transition to the ectomycorrhizal habit in the genomes of a hyperdiverse lineage of mushroom-forming fungi.</title>
        <authorList>
            <person name="Looney B."/>
            <person name="Miyauchi S."/>
            <person name="Morin E."/>
            <person name="Drula E."/>
            <person name="Courty P.E."/>
            <person name="Kohler A."/>
            <person name="Kuo A."/>
            <person name="LaButti K."/>
            <person name="Pangilinan J."/>
            <person name="Lipzen A."/>
            <person name="Riley R."/>
            <person name="Andreopoulos W."/>
            <person name="He G."/>
            <person name="Johnson J."/>
            <person name="Nolan M."/>
            <person name="Tritt A."/>
            <person name="Barry K.W."/>
            <person name="Grigoriev I.V."/>
            <person name="Nagy L.G."/>
            <person name="Hibbett D."/>
            <person name="Henrissat B."/>
            <person name="Matheny P.B."/>
            <person name="Labbe J."/>
            <person name="Martin F.M."/>
        </authorList>
    </citation>
    <scope>NUCLEOTIDE SEQUENCE</scope>
    <source>
        <strain evidence="1">HHB10654</strain>
    </source>
</reference>
<organism evidence="1 2">
    <name type="scientific">Artomyces pyxidatus</name>
    <dbReference type="NCBI Taxonomy" id="48021"/>
    <lineage>
        <taxon>Eukaryota</taxon>
        <taxon>Fungi</taxon>
        <taxon>Dikarya</taxon>
        <taxon>Basidiomycota</taxon>
        <taxon>Agaricomycotina</taxon>
        <taxon>Agaricomycetes</taxon>
        <taxon>Russulales</taxon>
        <taxon>Auriscalpiaceae</taxon>
        <taxon>Artomyces</taxon>
    </lineage>
</organism>
<sequence length="346" mass="40046">MTSTNNTTTHSSASTAQKRQRAHTLTAGDQDTADGPSSSKRTRPDPYFTLPEPTTRYITLYFQLFRFKRVFRVVEVPLNYTFANLHTLIQFLFGWSGAHLHEMEVFDRVLLYKTRKGEIRNCGRAPKYQIEFYWEHPEYPHREVFLKGNEPIWRVSTRRAQTWGFDDEDVVGTRVARDREVTLGEVWNVDDEQNLSKTTGGVSSNEEIAIKYHYDFGASWEVHISCNDDNLFLERAEPSNLPYIRKANGAPPMEDVCETGPLESEPHKKLLPGVFYSKDVFARYCAHEMYSFAAENKLDIYTEAEASERRAEEQRKQKERAQAWNEENENSISDEEENGGSDEEEA</sequence>